<evidence type="ECO:0000313" key="2">
    <source>
        <dbReference type="Proteomes" id="UP000000528"/>
    </source>
</evidence>
<dbReference type="KEGG" id="mpu:MYPU_7770"/>
<dbReference type="AlphaFoldDB" id="Q98PE6"/>
<gene>
    <name evidence="1" type="ordered locus">MYPU_7770</name>
</gene>
<dbReference type="PIR" id="A99609">
    <property type="entry name" value="A99609"/>
</dbReference>
<protein>
    <submittedName>
        <fullName evidence="1">Uncharacterized protein</fullName>
    </submittedName>
</protein>
<accession>Q98PE6</accession>
<proteinExistence type="predicted"/>
<dbReference type="HOGENOM" id="CLU_2667202_0_0_14"/>
<sequence>MKNMFNITKTKLIHKIVGLKTFLEGSLVAATKKIINNKAAEPIVKREIQINDFEVNLVYLLVKYPAAVAPIIGIP</sequence>
<organism evidence="2">
    <name type="scientific">Mycoplasmopsis pulmonis (strain UAB CTIP)</name>
    <name type="common">Mycoplasma pulmonis</name>
    <dbReference type="NCBI Taxonomy" id="272635"/>
    <lineage>
        <taxon>Bacteria</taxon>
        <taxon>Bacillati</taxon>
        <taxon>Mycoplasmatota</taxon>
        <taxon>Mycoplasmoidales</taxon>
        <taxon>Metamycoplasmataceae</taxon>
        <taxon>Mycoplasmopsis</taxon>
    </lineage>
</organism>
<dbReference type="EMBL" id="AL445565">
    <property type="protein sequence ID" value="CAC13950.1"/>
    <property type="molecule type" value="Genomic_DNA"/>
</dbReference>
<evidence type="ECO:0000313" key="1">
    <source>
        <dbReference type="EMBL" id="CAC13950.1"/>
    </source>
</evidence>
<reference evidence="1 2" key="1">
    <citation type="journal article" date="2001" name="Nucleic Acids Res.">
        <title>The complete genome sequence of the murine respiratory pathogen Mycoplasma pulmonis.</title>
        <authorList>
            <person name="Chambaud I."/>
            <person name="Heilig R."/>
            <person name="Ferris S."/>
            <person name="Barbe V."/>
            <person name="Samson D."/>
            <person name="Galisson F."/>
            <person name="Moszer I."/>
            <person name="Dybvig K."/>
            <person name="Wroblewski H."/>
            <person name="Viari A."/>
            <person name="Rocha E.P.C."/>
            <person name="Blanchard A."/>
        </authorList>
    </citation>
    <scope>NUCLEOTIDE SEQUENCE [LARGE SCALE GENOMIC DNA]</scope>
    <source>
        <strain evidence="1 2">UAB CTIP</strain>
    </source>
</reference>
<name>Q98PE6_MYCPU</name>
<dbReference type="Proteomes" id="UP000000528">
    <property type="component" value="Chromosome"/>
</dbReference>
<keyword evidence="2" id="KW-1185">Reference proteome</keyword>